<accession>A0ACB5U7I9</accession>
<gene>
    <name evidence="1" type="ORF">Amon02_001196900</name>
</gene>
<evidence type="ECO:0000313" key="2">
    <source>
        <dbReference type="Proteomes" id="UP001165064"/>
    </source>
</evidence>
<reference evidence="1" key="1">
    <citation type="submission" date="2023-04" db="EMBL/GenBank/DDBJ databases">
        <title>Ambrosiozyma monospora NBRC 10751.</title>
        <authorList>
            <person name="Ichikawa N."/>
            <person name="Sato H."/>
            <person name="Tonouchi N."/>
        </authorList>
    </citation>
    <scope>NUCLEOTIDE SEQUENCE</scope>
    <source>
        <strain evidence="1">NBRC 10751</strain>
    </source>
</reference>
<organism evidence="1 2">
    <name type="scientific">Ambrosiozyma monospora</name>
    <name type="common">Yeast</name>
    <name type="synonym">Endomycopsis monosporus</name>
    <dbReference type="NCBI Taxonomy" id="43982"/>
    <lineage>
        <taxon>Eukaryota</taxon>
        <taxon>Fungi</taxon>
        <taxon>Dikarya</taxon>
        <taxon>Ascomycota</taxon>
        <taxon>Saccharomycotina</taxon>
        <taxon>Pichiomycetes</taxon>
        <taxon>Pichiales</taxon>
        <taxon>Pichiaceae</taxon>
        <taxon>Ambrosiozyma</taxon>
    </lineage>
</organism>
<evidence type="ECO:0000313" key="1">
    <source>
        <dbReference type="EMBL" id="GMF03962.1"/>
    </source>
</evidence>
<dbReference type="EMBL" id="BSXS01013390">
    <property type="protein sequence ID" value="GMF03962.1"/>
    <property type="molecule type" value="Genomic_DNA"/>
</dbReference>
<name>A0ACB5U7I9_AMBMO</name>
<keyword evidence="2" id="KW-1185">Reference proteome</keyword>
<protein>
    <submittedName>
        <fullName evidence="1">Unnamed protein product</fullName>
    </submittedName>
</protein>
<comment type="caution">
    <text evidence="1">The sequence shown here is derived from an EMBL/GenBank/DDBJ whole genome shotgun (WGS) entry which is preliminary data.</text>
</comment>
<sequence length="118" mass="12874">MVLKANSLSLTKQPLQTRINSFIGTAGLLVFFFKLDPLGAIEFKLCKSTVELKSSPSSIPFEPSMIPVKTSSENVMSISLRTCIWDQGKMETNILASGNFSMATVADEKSEGIARIEI</sequence>
<dbReference type="Proteomes" id="UP001165064">
    <property type="component" value="Unassembled WGS sequence"/>
</dbReference>
<proteinExistence type="predicted"/>